<dbReference type="PANTHER" id="PTHR42789:SF1">
    <property type="entry name" value="D-ISOMER SPECIFIC 2-HYDROXYACID DEHYDROGENASE FAMILY PROTEIN (AFU_ORTHOLOGUE AFUA_6G10090)"/>
    <property type="match status" value="1"/>
</dbReference>
<dbReference type="InterPro" id="IPR036291">
    <property type="entry name" value="NAD(P)-bd_dom_sf"/>
</dbReference>
<dbReference type="EC" id="1.1.1.26" evidence="7"/>
<dbReference type="GO" id="GO:0047964">
    <property type="term" value="F:glyoxylate reductase (NADH) activity"/>
    <property type="evidence" value="ECO:0007669"/>
    <property type="project" value="UniProtKB-EC"/>
</dbReference>
<dbReference type="Gene3D" id="3.40.50.720">
    <property type="entry name" value="NAD(P)-binding Rossmann-like Domain"/>
    <property type="match status" value="2"/>
</dbReference>
<dbReference type="HOGENOM" id="CLU_019796_1_3_9"/>
<feature type="domain" description="D-isomer specific 2-hydroxyacid dehydrogenase catalytic" evidence="5">
    <location>
        <begin position="4"/>
        <end position="317"/>
    </location>
</feature>
<dbReference type="KEGG" id="sap:Sulac_3332"/>
<dbReference type="Proteomes" id="UP000005439">
    <property type="component" value="Chromosome"/>
</dbReference>
<dbReference type="SUPFAM" id="SSF52283">
    <property type="entry name" value="Formate/glycerate dehydrogenase catalytic domain-like"/>
    <property type="match status" value="1"/>
</dbReference>
<dbReference type="InterPro" id="IPR029753">
    <property type="entry name" value="D-isomer_DH_CS"/>
</dbReference>
<dbReference type="STRING" id="679936.Sulac_3332"/>
<evidence type="ECO:0000256" key="1">
    <source>
        <dbReference type="ARBA" id="ARBA00005854"/>
    </source>
</evidence>
<dbReference type="AlphaFoldDB" id="G8TT78"/>
<keyword evidence="2 4" id="KW-0560">Oxidoreductase</keyword>
<keyword evidence="8" id="KW-1185">Reference proteome</keyword>
<reference evidence="7 8" key="2">
    <citation type="journal article" date="2012" name="Stand. Genomic Sci.">
        <title>Complete genome sequence of the moderately thermophilic mineral-sulfide-oxidizing firmicute Sulfobacillus acidophilus type strain (NAL(T)).</title>
        <authorList>
            <person name="Anderson I."/>
            <person name="Chertkov O."/>
            <person name="Chen A."/>
            <person name="Saunders E."/>
            <person name="Lapidus A."/>
            <person name="Nolan M."/>
            <person name="Lucas S."/>
            <person name="Hammon N."/>
            <person name="Deshpande S."/>
            <person name="Cheng J.F."/>
            <person name="Han C."/>
            <person name="Tapia R."/>
            <person name="Goodwin L.A."/>
            <person name="Pitluck S."/>
            <person name="Liolios K."/>
            <person name="Pagani I."/>
            <person name="Ivanova N."/>
            <person name="Mikhailova N."/>
            <person name="Pati A."/>
            <person name="Palaniappan K."/>
            <person name="Land M."/>
            <person name="Pan C."/>
            <person name="Rohde M."/>
            <person name="Pukall R."/>
            <person name="Goker M."/>
            <person name="Detter J.C."/>
            <person name="Woyke T."/>
            <person name="Bristow J."/>
            <person name="Eisen J.A."/>
            <person name="Markowitz V."/>
            <person name="Hugenholtz P."/>
            <person name="Kyrpides N.C."/>
            <person name="Klenk H.P."/>
            <person name="Mavromatis K."/>
        </authorList>
    </citation>
    <scope>NUCLEOTIDE SEQUENCE [LARGE SCALE GENOMIC DNA]</scope>
    <source>
        <strain evidence="8">ATCC 700253 / DSM 10332 / NAL</strain>
    </source>
</reference>
<dbReference type="Pfam" id="PF02826">
    <property type="entry name" value="2-Hacid_dh_C"/>
    <property type="match status" value="1"/>
</dbReference>
<dbReference type="CDD" id="cd05301">
    <property type="entry name" value="GDH"/>
    <property type="match status" value="1"/>
</dbReference>
<evidence type="ECO:0000256" key="2">
    <source>
        <dbReference type="ARBA" id="ARBA00023002"/>
    </source>
</evidence>
<organism evidence="7 8">
    <name type="scientific">Sulfobacillus acidophilus (strain ATCC 700253 / DSM 10332 / NAL)</name>
    <dbReference type="NCBI Taxonomy" id="679936"/>
    <lineage>
        <taxon>Bacteria</taxon>
        <taxon>Bacillati</taxon>
        <taxon>Bacillota</taxon>
        <taxon>Clostridia</taxon>
        <taxon>Eubacteriales</taxon>
        <taxon>Clostridiales Family XVII. Incertae Sedis</taxon>
        <taxon>Sulfobacillus</taxon>
    </lineage>
</organism>
<keyword evidence="3" id="KW-0520">NAD</keyword>
<feature type="domain" description="D-isomer specific 2-hydroxyacid dehydrogenase NAD-binding" evidence="6">
    <location>
        <begin position="109"/>
        <end position="285"/>
    </location>
</feature>
<evidence type="ECO:0000313" key="8">
    <source>
        <dbReference type="Proteomes" id="UP000005439"/>
    </source>
</evidence>
<reference evidence="8" key="1">
    <citation type="submission" date="2011-12" db="EMBL/GenBank/DDBJ databases">
        <title>The complete genome of chromosome of Sulfobacillus acidophilus DSM 10332.</title>
        <authorList>
            <person name="Lucas S."/>
            <person name="Han J."/>
            <person name="Lapidus A."/>
            <person name="Bruce D."/>
            <person name="Goodwin L."/>
            <person name="Pitluck S."/>
            <person name="Peters L."/>
            <person name="Kyrpides N."/>
            <person name="Mavromatis K."/>
            <person name="Ivanova N."/>
            <person name="Mikhailova N."/>
            <person name="Chertkov O."/>
            <person name="Saunders E."/>
            <person name="Detter J.C."/>
            <person name="Tapia R."/>
            <person name="Han C."/>
            <person name="Land M."/>
            <person name="Hauser L."/>
            <person name="Markowitz V."/>
            <person name="Cheng J.-F."/>
            <person name="Hugenholtz P."/>
            <person name="Woyke T."/>
            <person name="Wu D."/>
            <person name="Pukall R."/>
            <person name="Gehrich-Schroeter G."/>
            <person name="Schneider S."/>
            <person name="Klenk H.-P."/>
            <person name="Eisen J.A."/>
        </authorList>
    </citation>
    <scope>NUCLEOTIDE SEQUENCE [LARGE SCALE GENOMIC DNA]</scope>
    <source>
        <strain evidence="8">ATCC 700253 / DSM 10332 / NAL</strain>
    </source>
</reference>
<evidence type="ECO:0000256" key="4">
    <source>
        <dbReference type="RuleBase" id="RU003719"/>
    </source>
</evidence>
<proteinExistence type="inferred from homology"/>
<dbReference type="GO" id="GO:0051287">
    <property type="term" value="F:NAD binding"/>
    <property type="evidence" value="ECO:0007669"/>
    <property type="project" value="InterPro"/>
</dbReference>
<dbReference type="FunFam" id="3.40.50.720:FF:000203">
    <property type="entry name" value="D-3-phosphoglycerate dehydrogenase (SerA)"/>
    <property type="match status" value="1"/>
</dbReference>
<name>G8TT78_SULAD</name>
<evidence type="ECO:0000256" key="3">
    <source>
        <dbReference type="ARBA" id="ARBA00023027"/>
    </source>
</evidence>
<dbReference type="SUPFAM" id="SSF51735">
    <property type="entry name" value="NAD(P)-binding Rossmann-fold domains"/>
    <property type="match status" value="1"/>
</dbReference>
<comment type="similarity">
    <text evidence="1 4">Belongs to the D-isomer specific 2-hydroxyacid dehydrogenase family.</text>
</comment>
<evidence type="ECO:0000259" key="5">
    <source>
        <dbReference type="Pfam" id="PF00389"/>
    </source>
</evidence>
<dbReference type="InterPro" id="IPR006139">
    <property type="entry name" value="D-isomer_2_OHA_DH_cat_dom"/>
</dbReference>
<dbReference type="PATRIC" id="fig|679936.5.peg.3449"/>
<evidence type="ECO:0000313" key="7">
    <source>
        <dbReference type="EMBL" id="AEW06778.1"/>
    </source>
</evidence>
<sequence length="323" mass="35284">MADIVVTRKIAPVALKELESVGTVKLWEEDRSISPAVLREWVRTADALLSMLTDPIDDTLLASAPRLRIVANMAVGYDNIDVKAATRRKIAVTNTPDVLTEATADLTWALLLALLRGVLSSHQALRQGAWDGWRPDGFLGTEVHGKVLGIVGLGRIGRAVAERARGFHMPVIALASDRARPDDGIGIKRMARDEFLARADIVSLHAPLTPDTRHMVNRQWLFDMKPGAFLINTARGALIDEAALLEALNRGRVAGAALDVFEHEPVSPDHPLVVHPRVLATPHIGSATRETREQMAVMAARNIVWAIQGLKPPQCLNPEVWSD</sequence>
<gene>
    <name evidence="7" type="ordered locus">Sulac_3332</name>
</gene>
<dbReference type="PROSITE" id="PS00671">
    <property type="entry name" value="D_2_HYDROXYACID_DH_3"/>
    <property type="match status" value="1"/>
</dbReference>
<evidence type="ECO:0000259" key="6">
    <source>
        <dbReference type="Pfam" id="PF02826"/>
    </source>
</evidence>
<accession>G8TT78</accession>
<dbReference type="InterPro" id="IPR050857">
    <property type="entry name" value="D-2-hydroxyacid_DH"/>
</dbReference>
<dbReference type="PANTHER" id="PTHR42789">
    <property type="entry name" value="D-ISOMER SPECIFIC 2-HYDROXYACID DEHYDROGENASE FAMILY PROTEIN (AFU_ORTHOLOGUE AFUA_6G10090)"/>
    <property type="match status" value="1"/>
</dbReference>
<dbReference type="PROSITE" id="PS00670">
    <property type="entry name" value="D_2_HYDROXYACID_DH_2"/>
    <property type="match status" value="1"/>
</dbReference>
<dbReference type="Pfam" id="PF00389">
    <property type="entry name" value="2-Hacid_dh"/>
    <property type="match status" value="1"/>
</dbReference>
<protein>
    <submittedName>
        <fullName evidence="7">Glyoxylate reductase</fullName>
        <ecNumber evidence="7">1.1.1.26</ecNumber>
    </submittedName>
</protein>
<dbReference type="InterPro" id="IPR006140">
    <property type="entry name" value="D-isomer_DH_NAD-bd"/>
</dbReference>
<dbReference type="EMBL" id="CP003179">
    <property type="protein sequence ID" value="AEW06778.1"/>
    <property type="molecule type" value="Genomic_DNA"/>
</dbReference>